<dbReference type="Proteomes" id="UP000006755">
    <property type="component" value="Unassembled WGS sequence"/>
</dbReference>
<protein>
    <recommendedName>
        <fullName evidence="4">Lipoprotein</fullName>
    </recommendedName>
</protein>
<name>K2IZG4_9GAMM</name>
<reference evidence="2 3" key="1">
    <citation type="journal article" date="2012" name="J. Bacteriol.">
        <title>Genome Sequence of Gallaecimonas xiamenensis Type Strain 3-C-1.</title>
        <authorList>
            <person name="Lai Q."/>
            <person name="Wang L."/>
            <person name="Wang W."/>
            <person name="Shao Z."/>
        </authorList>
    </citation>
    <scope>NUCLEOTIDE SEQUENCE [LARGE SCALE GENOMIC DNA]</scope>
    <source>
        <strain evidence="2 3">3-C-1</strain>
    </source>
</reference>
<dbReference type="RefSeq" id="WP_008483522.1">
    <property type="nucleotide sequence ID" value="NZ_AMRI01000006.1"/>
</dbReference>
<dbReference type="EMBL" id="AMRI01000006">
    <property type="protein sequence ID" value="EKE75936.1"/>
    <property type="molecule type" value="Genomic_DNA"/>
</dbReference>
<gene>
    <name evidence="2" type="ORF">B3C1_05737</name>
</gene>
<dbReference type="InterPro" id="IPR010281">
    <property type="entry name" value="DUF885"/>
</dbReference>
<dbReference type="PATRIC" id="fig|745411.4.peg.1142"/>
<organism evidence="2 3">
    <name type="scientific">Gallaecimonas xiamenensis 3-C-1</name>
    <dbReference type="NCBI Taxonomy" id="745411"/>
    <lineage>
        <taxon>Bacteria</taxon>
        <taxon>Pseudomonadati</taxon>
        <taxon>Pseudomonadota</taxon>
        <taxon>Gammaproteobacteria</taxon>
        <taxon>Enterobacterales</taxon>
        <taxon>Gallaecimonadaceae</taxon>
        <taxon>Gallaecimonas</taxon>
    </lineage>
</organism>
<evidence type="ECO:0008006" key="4">
    <source>
        <dbReference type="Google" id="ProtNLM"/>
    </source>
</evidence>
<accession>K2IZG4</accession>
<dbReference type="PROSITE" id="PS51257">
    <property type="entry name" value="PROKAR_LIPOPROTEIN"/>
    <property type="match status" value="1"/>
</dbReference>
<dbReference type="eggNOG" id="COG4805">
    <property type="taxonomic scope" value="Bacteria"/>
</dbReference>
<dbReference type="Pfam" id="PF05960">
    <property type="entry name" value="DUF885"/>
    <property type="match status" value="1"/>
</dbReference>
<dbReference type="OrthoDB" id="9769898at2"/>
<feature type="signal peptide" evidence="1">
    <location>
        <begin position="1"/>
        <end position="22"/>
    </location>
</feature>
<keyword evidence="1" id="KW-0732">Signal</keyword>
<evidence type="ECO:0000313" key="2">
    <source>
        <dbReference type="EMBL" id="EKE75936.1"/>
    </source>
</evidence>
<evidence type="ECO:0000313" key="3">
    <source>
        <dbReference type="Proteomes" id="UP000006755"/>
    </source>
</evidence>
<dbReference type="PANTHER" id="PTHR33361">
    <property type="entry name" value="GLR0591 PROTEIN"/>
    <property type="match status" value="1"/>
</dbReference>
<proteinExistence type="predicted"/>
<comment type="caution">
    <text evidence="2">The sequence shown here is derived from an EMBL/GenBank/DDBJ whole genome shotgun (WGS) entry which is preliminary data.</text>
</comment>
<evidence type="ECO:0000256" key="1">
    <source>
        <dbReference type="SAM" id="SignalP"/>
    </source>
</evidence>
<dbReference type="STRING" id="745411.B3C1_05737"/>
<sequence>MSIRVAALAAAVALALTGCGQAAAPEATAKAPAAQSQQQTDITALADSYFEDNLKLNPCMGIYLGDYRFNDQYCLQDKAHYDAQHALTQRYLDALAKIDPATLAPEQHTTYQMLKFDLQLAKDGERFPDQLLPVNQFFNDFAAFAQLGSGSGAQPFATVADYDAFLNKMDGFAQNAQLNIAAMKEGMAKGVVLPKVLAERLLPQLAALVVAKPEDSLFWGPIKALPAGFSDADKARLTQAYQDAIAQKVLPSYQAMHDFIQADYLPACRDSAGYGALPDGKAWYDWTIRSQTTVTDMSAEQIHQLGLDLVAQIHGEMRKVQKELAVPGDLKDLFQHMQTSPDQYFATPQQALQAFRDIKTEVDAKLPTLFDQMPKQDYEVRATEAFRAANSAAGEYQPGTPDGSRIGIFYANIYNLKVQPKYGVTTLSLHEAAPGHHFQIALQLEQSTQSRYRQFSGYNAYVEGWALYAETLGNDMGLFKDPNQYYGHLADALLRAMRLVVDTGLHAKGWSHDQAIAYMRANSSMSDADIQSEVERYMAMPGQALGYMLGRQEIERLRDQAKAELGDKFDIRAFHHQVLGVGAVPLTVLADHIHAWIASQKA</sequence>
<feature type="chain" id="PRO_5003861623" description="Lipoprotein" evidence="1">
    <location>
        <begin position="23"/>
        <end position="602"/>
    </location>
</feature>
<dbReference type="PANTHER" id="PTHR33361:SF16">
    <property type="entry name" value="DUF885 DOMAIN-CONTAINING PROTEIN"/>
    <property type="match status" value="1"/>
</dbReference>
<dbReference type="AlphaFoldDB" id="K2IZG4"/>
<keyword evidence="3" id="KW-1185">Reference proteome</keyword>